<evidence type="ECO:0008006" key="5">
    <source>
        <dbReference type="Google" id="ProtNLM"/>
    </source>
</evidence>
<dbReference type="OrthoDB" id="8058205at2759"/>
<reference evidence="2" key="2">
    <citation type="journal article" date="2020" name="BMC">
        <title>Leishmania infection induces a limited differential gene expression in the sand fly midgut.</title>
        <authorList>
            <person name="Coutinho-Abreu I.V."/>
            <person name="Serafim T.D."/>
            <person name="Meneses C."/>
            <person name="Kamhawi S."/>
            <person name="Oliveira F."/>
            <person name="Valenzuela J.G."/>
        </authorList>
    </citation>
    <scope>NUCLEOTIDE SEQUENCE</scope>
    <source>
        <strain evidence="2">Jacobina</strain>
        <tissue evidence="2">Midgut</tissue>
    </source>
</reference>
<dbReference type="PANTHER" id="PTHR15405">
    <property type="entry name" value="PROLINE-RICH NUCLEAR RECEPTOR COACTIVATOR"/>
    <property type="match status" value="1"/>
</dbReference>
<protein>
    <recommendedName>
        <fullName evidence="5">Proline-rich nuclear receptor coactivator 2</fullName>
    </recommendedName>
</protein>
<dbReference type="KEGG" id="lll:129791130"/>
<reference evidence="3" key="3">
    <citation type="submission" date="2020-05" db="UniProtKB">
        <authorList>
            <consortium name="EnsemblMetazoa"/>
        </authorList>
    </citation>
    <scope>IDENTIFICATION</scope>
    <source>
        <strain evidence="3">Jacobina</strain>
    </source>
</reference>
<dbReference type="EMBL" id="AJWK01013934">
    <property type="status" value="NOT_ANNOTATED_CDS"/>
    <property type="molecule type" value="Genomic_DNA"/>
</dbReference>
<dbReference type="InterPro" id="IPR026780">
    <property type="entry name" value="PNRC1/2"/>
</dbReference>
<accession>A0A1B0CJ01</accession>
<dbReference type="EnsemblMetazoa" id="LLOJ004434-RA">
    <property type="protein sequence ID" value="LLOJ004434-PA"/>
    <property type="gene ID" value="LLOJ004434"/>
</dbReference>
<organism evidence="3 4">
    <name type="scientific">Lutzomyia longipalpis</name>
    <name type="common">Sand fly</name>
    <dbReference type="NCBI Taxonomy" id="7200"/>
    <lineage>
        <taxon>Eukaryota</taxon>
        <taxon>Metazoa</taxon>
        <taxon>Ecdysozoa</taxon>
        <taxon>Arthropoda</taxon>
        <taxon>Hexapoda</taxon>
        <taxon>Insecta</taxon>
        <taxon>Pterygota</taxon>
        <taxon>Neoptera</taxon>
        <taxon>Endopterygota</taxon>
        <taxon>Diptera</taxon>
        <taxon>Nematocera</taxon>
        <taxon>Psychodoidea</taxon>
        <taxon>Psychodidae</taxon>
        <taxon>Lutzomyia</taxon>
        <taxon>Lutzomyia</taxon>
    </lineage>
</organism>
<evidence type="ECO:0000313" key="2">
    <source>
        <dbReference type="EMBL" id="MBC1172994.1"/>
    </source>
</evidence>
<feature type="region of interest" description="Disordered" evidence="1">
    <location>
        <begin position="1"/>
        <end position="109"/>
    </location>
</feature>
<evidence type="ECO:0000313" key="4">
    <source>
        <dbReference type="Proteomes" id="UP000092461"/>
    </source>
</evidence>
<evidence type="ECO:0000313" key="3">
    <source>
        <dbReference type="EnsemblMetazoa" id="LLOJ004434-PA"/>
    </source>
</evidence>
<dbReference type="VEuPathDB" id="VectorBase:LLOJ004434"/>
<proteinExistence type="predicted"/>
<evidence type="ECO:0000256" key="1">
    <source>
        <dbReference type="SAM" id="MobiDB-lite"/>
    </source>
</evidence>
<sequence length="176" mass="18343">MTNSQNRPSGGSRYSGGGQFSPPQHGHNHHHPKTPGSGAAVSTSPNGGAHSKGGSARKSRSQRSPSGVTYFSSHTTLFFTPVKTKNPTNHGLSVTPTGHHQMSSSPPNLSHFAGSKCYEAPAPTALPRPPDHWKLPAGKGPQKTTITPAKSCGGALSDGKSDIFSHNLKLLLNIKA</sequence>
<feature type="compositionally biased region" description="Polar residues" evidence="1">
    <location>
        <begin position="62"/>
        <end position="108"/>
    </location>
</feature>
<dbReference type="Proteomes" id="UP000092461">
    <property type="component" value="Unassembled WGS sequence"/>
</dbReference>
<reference evidence="4" key="1">
    <citation type="submission" date="2012-05" db="EMBL/GenBank/DDBJ databases">
        <title>Whole Genome Assembly of Lutzomyia longipalpis.</title>
        <authorList>
            <person name="Richards S."/>
            <person name="Qu C."/>
            <person name="Dillon R."/>
            <person name="Worley K."/>
            <person name="Scherer S."/>
            <person name="Batterton M."/>
            <person name="Taylor A."/>
            <person name="Hawes A."/>
            <person name="Hernandez B."/>
            <person name="Kovar C."/>
            <person name="Mandapat C."/>
            <person name="Pham C."/>
            <person name="Qu C."/>
            <person name="Jing C."/>
            <person name="Bess C."/>
            <person name="Bandaranaike D."/>
            <person name="Ngo D."/>
            <person name="Ongeri F."/>
            <person name="Arias F."/>
            <person name="Lara F."/>
            <person name="Weissenberger G."/>
            <person name="Kamau G."/>
            <person name="Han H."/>
            <person name="Shen H."/>
            <person name="Dinh H."/>
            <person name="Khalil I."/>
            <person name="Jones J."/>
            <person name="Shafer J."/>
            <person name="Jayaseelan J."/>
            <person name="Quiroz J."/>
            <person name="Blankenburg K."/>
            <person name="Nguyen L."/>
            <person name="Jackson L."/>
            <person name="Francisco L."/>
            <person name="Tang L.-Y."/>
            <person name="Pu L.-L."/>
            <person name="Perales L."/>
            <person name="Lorensuhewa L."/>
            <person name="Munidasa M."/>
            <person name="Coyle M."/>
            <person name="Taylor M."/>
            <person name="Puazo M."/>
            <person name="Firestine M."/>
            <person name="Scheel M."/>
            <person name="Javaid M."/>
            <person name="Wang M."/>
            <person name="Li M."/>
            <person name="Tabassum N."/>
            <person name="Saada N."/>
            <person name="Osuji N."/>
            <person name="Aqrawi P."/>
            <person name="Fu Q."/>
            <person name="Thornton R."/>
            <person name="Raj R."/>
            <person name="Goodspeed R."/>
            <person name="Mata R."/>
            <person name="Najjar R."/>
            <person name="Gubbala S."/>
            <person name="Lee S."/>
            <person name="Denson S."/>
            <person name="Patil S."/>
            <person name="Macmil S."/>
            <person name="Qi S."/>
            <person name="Matskevitch T."/>
            <person name="Palculict T."/>
            <person name="Mathew T."/>
            <person name="Vee V."/>
            <person name="Velamala V."/>
            <person name="Korchina V."/>
            <person name="Cai W."/>
            <person name="Liu W."/>
            <person name="Dai W."/>
            <person name="Zou X."/>
            <person name="Zhu Y."/>
            <person name="Zhang Y."/>
            <person name="Wu Y.-Q."/>
            <person name="Xin Y."/>
            <person name="Nazarath L."/>
            <person name="Kovar C."/>
            <person name="Han Y."/>
            <person name="Muzny D."/>
            <person name="Gibbs R."/>
        </authorList>
    </citation>
    <scope>NUCLEOTIDE SEQUENCE [LARGE SCALE GENOMIC DNA]</scope>
    <source>
        <strain evidence="4">Jacobina</strain>
    </source>
</reference>
<keyword evidence="4" id="KW-1185">Reference proteome</keyword>
<dbReference type="RefSeq" id="XP_055685069.1">
    <property type="nucleotide sequence ID" value="XM_055829094.1"/>
</dbReference>
<name>A0A1B0CJ01_LUTLO</name>
<dbReference type="VEuPathDB" id="VectorBase:LLONM1_006498"/>
<dbReference type="GeneID" id="129791130"/>
<dbReference type="AlphaFoldDB" id="A0A1B0CJ01"/>
<dbReference type="EMBL" id="GITU01004291">
    <property type="protein sequence ID" value="MBC1172994.1"/>
    <property type="molecule type" value="Transcribed_RNA"/>
</dbReference>